<name>A0A1S7QRR9_9HYPH</name>
<evidence type="ECO:0000256" key="1">
    <source>
        <dbReference type="SAM" id="MobiDB-lite"/>
    </source>
</evidence>
<gene>
    <name evidence="2" type="ORF">AGR7C_Lc100097</name>
</gene>
<dbReference type="Proteomes" id="UP000191987">
    <property type="component" value="Unassembled WGS sequence"/>
</dbReference>
<protein>
    <submittedName>
        <fullName evidence="2">Uncharacterized protein</fullName>
    </submittedName>
</protein>
<accession>A0A1S7QRR9</accession>
<proteinExistence type="predicted"/>
<sequence>MDRVVMGERALAGDGFDHGNAALCSEIGKALFRQRITHAAAGNDERTFRLRQQPGGSRHGVTVRTRPRNFPDLRFKEDCRIIESDFLRILRKTDKGRAAIGRIEHGGDRLRQRLQQLFRQHDPVPVTHHGFERVIDGQCRIAEMLDLLQNRVRQAACEGIACNEENGQPVGHGDAGGRHHVQRPRPDRSRSDHDLPAPLCLGKADCGKRHGLFVLPAPGRQLVLHRLQSFGKASDVAVPKNGEHACEQWNALSVDLGKLVAQVTY</sequence>
<organism evidence="2 3">
    <name type="scientific">Agrobacterium deltaense Zutra 3/1</name>
    <dbReference type="NCBI Taxonomy" id="1183427"/>
    <lineage>
        <taxon>Bacteria</taxon>
        <taxon>Pseudomonadati</taxon>
        <taxon>Pseudomonadota</taxon>
        <taxon>Alphaproteobacteria</taxon>
        <taxon>Hyphomicrobiales</taxon>
        <taxon>Rhizobiaceae</taxon>
        <taxon>Rhizobium/Agrobacterium group</taxon>
        <taxon>Agrobacterium</taxon>
    </lineage>
</organism>
<dbReference type="EMBL" id="FBWG01000028">
    <property type="protein sequence ID" value="CUX41135.1"/>
    <property type="molecule type" value="Genomic_DNA"/>
</dbReference>
<feature type="compositionally biased region" description="Basic and acidic residues" evidence="1">
    <location>
        <begin position="184"/>
        <end position="195"/>
    </location>
</feature>
<evidence type="ECO:0000313" key="3">
    <source>
        <dbReference type="Proteomes" id="UP000191987"/>
    </source>
</evidence>
<evidence type="ECO:0000313" key="2">
    <source>
        <dbReference type="EMBL" id="CUX41135.1"/>
    </source>
</evidence>
<reference evidence="2 3" key="1">
    <citation type="submission" date="2016-01" db="EMBL/GenBank/DDBJ databases">
        <authorList>
            <person name="Oliw E.H."/>
        </authorList>
    </citation>
    <scope>NUCLEOTIDE SEQUENCE [LARGE SCALE GENOMIC DNA]</scope>
    <source>
        <strain evidence="2 3">Zutra 3-1</strain>
    </source>
</reference>
<dbReference type="AlphaFoldDB" id="A0A1S7QRR9"/>
<feature type="region of interest" description="Disordered" evidence="1">
    <location>
        <begin position="166"/>
        <end position="195"/>
    </location>
</feature>